<reference evidence="1" key="1">
    <citation type="journal article" date="2015" name="Nature">
        <title>Complex archaea that bridge the gap between prokaryotes and eukaryotes.</title>
        <authorList>
            <person name="Spang A."/>
            <person name="Saw J.H."/>
            <person name="Jorgensen S.L."/>
            <person name="Zaremba-Niedzwiedzka K."/>
            <person name="Martijn J."/>
            <person name="Lind A.E."/>
            <person name="van Eijk R."/>
            <person name="Schleper C."/>
            <person name="Guy L."/>
            <person name="Ettema T.J."/>
        </authorList>
    </citation>
    <scope>NUCLEOTIDE SEQUENCE</scope>
</reference>
<sequence length="274" mass="31568">YMTDEDVKEEFDLHDRADQLDVFYRENRGIPVATKNKAFKREHFKYYGTDDRDDIKITEKQLYDDPYVESLVLIEPARVVSKTAADTAVVGVGVDLRKPAIYVRDVVAGKFFPDQIHDHAFAMASKIGARVLGIETHGLHEHILYPFKNAMMERGLFYEIIDLKPRGGSIKGEGKLERIAGLIPFYRKGQIYHNRSACHGLEEQLVGFPKSKLKDIMDVLGYIVQMLEEGERYFLSYYMTENAVDYDVEEEYKDLPPDLPPLENFDLVPSRYSV</sequence>
<name>A0A0F9BJH0_9ZZZZ</name>
<organism evidence="1">
    <name type="scientific">marine sediment metagenome</name>
    <dbReference type="NCBI Taxonomy" id="412755"/>
    <lineage>
        <taxon>unclassified sequences</taxon>
        <taxon>metagenomes</taxon>
        <taxon>ecological metagenomes</taxon>
    </lineage>
</organism>
<protein>
    <recommendedName>
        <fullName evidence="2">Terminase large subunit gp17-like C-terminal domain-containing protein</fullName>
    </recommendedName>
</protein>
<dbReference type="EMBL" id="LAZR01048965">
    <property type="protein sequence ID" value="KKK90734.1"/>
    <property type="molecule type" value="Genomic_DNA"/>
</dbReference>
<feature type="non-terminal residue" evidence="1">
    <location>
        <position position="1"/>
    </location>
</feature>
<proteinExistence type="predicted"/>
<dbReference type="AlphaFoldDB" id="A0A0F9BJH0"/>
<accession>A0A0F9BJH0</accession>
<evidence type="ECO:0008006" key="2">
    <source>
        <dbReference type="Google" id="ProtNLM"/>
    </source>
</evidence>
<comment type="caution">
    <text evidence="1">The sequence shown here is derived from an EMBL/GenBank/DDBJ whole genome shotgun (WGS) entry which is preliminary data.</text>
</comment>
<gene>
    <name evidence="1" type="ORF">LCGC14_2720050</name>
</gene>
<evidence type="ECO:0000313" key="1">
    <source>
        <dbReference type="EMBL" id="KKK90734.1"/>
    </source>
</evidence>